<organism evidence="2 3">
    <name type="scientific">Nitrobacter hamburgensis (strain DSM 10229 / NCIMB 13809 / X14)</name>
    <dbReference type="NCBI Taxonomy" id="323097"/>
    <lineage>
        <taxon>Bacteria</taxon>
        <taxon>Pseudomonadati</taxon>
        <taxon>Pseudomonadota</taxon>
        <taxon>Alphaproteobacteria</taxon>
        <taxon>Hyphomicrobiales</taxon>
        <taxon>Nitrobacteraceae</taxon>
        <taxon>Nitrobacter</taxon>
    </lineage>
</organism>
<evidence type="ECO:0000313" key="2">
    <source>
        <dbReference type="EMBL" id="ABE63546.1"/>
    </source>
</evidence>
<protein>
    <submittedName>
        <fullName evidence="2">NAD-dependent epimerase/dehydratase</fullName>
    </submittedName>
</protein>
<evidence type="ECO:0000259" key="1">
    <source>
        <dbReference type="Pfam" id="PF16363"/>
    </source>
</evidence>
<dbReference type="EMBL" id="CP000319">
    <property type="protein sequence ID" value="ABE63546.1"/>
    <property type="molecule type" value="Genomic_DNA"/>
</dbReference>
<dbReference type="SUPFAM" id="SSF51735">
    <property type="entry name" value="NAD(P)-binding Rossmann-fold domains"/>
    <property type="match status" value="1"/>
</dbReference>
<dbReference type="Gene3D" id="3.40.50.720">
    <property type="entry name" value="NAD(P)-binding Rossmann-like Domain"/>
    <property type="match status" value="1"/>
</dbReference>
<dbReference type="eggNOG" id="COG0451">
    <property type="taxonomic scope" value="Bacteria"/>
</dbReference>
<dbReference type="InterPro" id="IPR036291">
    <property type="entry name" value="NAD(P)-bd_dom_sf"/>
</dbReference>
<dbReference type="PANTHER" id="PTHR43000">
    <property type="entry name" value="DTDP-D-GLUCOSE 4,6-DEHYDRATASE-RELATED"/>
    <property type="match status" value="1"/>
</dbReference>
<dbReference type="KEGG" id="nha:Nham_2768"/>
<dbReference type="InterPro" id="IPR013445">
    <property type="entry name" value="CDP_4_6_deHydtase"/>
</dbReference>
<dbReference type="InterPro" id="IPR016040">
    <property type="entry name" value="NAD(P)-bd_dom"/>
</dbReference>
<feature type="domain" description="NAD(P)-binding" evidence="1">
    <location>
        <begin position="12"/>
        <end position="318"/>
    </location>
</feature>
<reference evidence="2 3" key="1">
    <citation type="submission" date="2006-03" db="EMBL/GenBank/DDBJ databases">
        <title>Complete sequence of chromosome of Nitrobacter hamburgensis X14.</title>
        <authorList>
            <consortium name="US DOE Joint Genome Institute"/>
            <person name="Copeland A."/>
            <person name="Lucas S."/>
            <person name="Lapidus A."/>
            <person name="Barry K."/>
            <person name="Detter J.C."/>
            <person name="Glavina del Rio T."/>
            <person name="Hammon N."/>
            <person name="Israni S."/>
            <person name="Dalin E."/>
            <person name="Tice H."/>
            <person name="Pitluck S."/>
            <person name="Chain P."/>
            <person name="Malfatti S."/>
            <person name="Shin M."/>
            <person name="Vergez L."/>
            <person name="Schmutz J."/>
            <person name="Larimer F."/>
            <person name="Land M."/>
            <person name="Hauser L."/>
            <person name="Kyrpides N."/>
            <person name="Ivanova N."/>
            <person name="Ward B."/>
            <person name="Arp D."/>
            <person name="Klotz M."/>
            <person name="Stein L."/>
            <person name="O'Mullan G."/>
            <person name="Starkenburg S."/>
            <person name="Sayavedra L."/>
            <person name="Poret-Peterson A.T."/>
            <person name="Gentry M.E."/>
            <person name="Bruce D."/>
            <person name="Richardson P."/>
        </authorList>
    </citation>
    <scope>NUCLEOTIDE SEQUENCE [LARGE SCALE GENOMIC DNA]</scope>
    <source>
        <strain evidence="3">DSM 10229 / NCIMB 13809 / X14</strain>
    </source>
</reference>
<dbReference type="OrthoDB" id="9801785at2"/>
<dbReference type="Gene3D" id="3.90.25.10">
    <property type="entry name" value="UDP-galactose 4-epimerase, domain 1"/>
    <property type="match status" value="1"/>
</dbReference>
<dbReference type="Proteomes" id="UP000001953">
    <property type="component" value="Chromosome"/>
</dbReference>
<gene>
    <name evidence="2" type="ordered locus">Nham_2768</name>
</gene>
<dbReference type="NCBIfam" id="TIGR02622">
    <property type="entry name" value="CDP_4_6_dhtase"/>
    <property type="match status" value="1"/>
</dbReference>
<dbReference type="STRING" id="323097.Nham_2768"/>
<sequence>MFSGAYTGRKVFVTGHTGFKGSWLCLWLRALGAEPIGLALAPEMPNHWNLLGIDMPSHIVDIRDRHAVRKIIASSGAEIMFHMAAQPLVRRSYREPTDTWDVNVTGTVNVLDACRASETVKAIVCVTTDKCYENQEWIWGYRETDRLGGHDPYSSSKAAAEIAAASYRQSFFAQAGRLLATARAGNVIGGGDWSEDRLIPDLICAMTAGQQLEIRSPYATRPWQHVLECLAGYLMLGQSLLEGDAEAASAWNFGPDKDGNRPVLQVLETMKSHWPAIKWYQSVAQQPHEANLLYLDSSKARDLLGWRPILSFDESIDMTIAWYREFIGSGVIPSVRQLQDYCEKAVARGVPWSRDRQ</sequence>
<proteinExistence type="predicted"/>
<dbReference type="HOGENOM" id="CLU_007383_1_7_5"/>
<dbReference type="Pfam" id="PF16363">
    <property type="entry name" value="GDP_Man_Dehyd"/>
    <property type="match status" value="1"/>
</dbReference>
<evidence type="ECO:0000313" key="3">
    <source>
        <dbReference type="Proteomes" id="UP000001953"/>
    </source>
</evidence>
<keyword evidence="3" id="KW-1185">Reference proteome</keyword>
<name>Q1QJQ1_NITHX</name>
<accession>Q1QJQ1</accession>
<dbReference type="AlphaFoldDB" id="Q1QJQ1"/>